<sequence length="216" mass="23005">MGKRKKGKNDTERNDTFRATDTEIKARVNVVYLRELTTVGDDDRLGGPAGAGSDLLYLLDDVHPLDDLSEHDVLSVEPLRLRRADEELRSVGSGTGVRHGEDAGTSVLLHEVLVGELGAVDRLASGAVSGGEVAALAHEVRGHAVEGRAFVVEGLAAPPGALLAGAERAEVLGGARSHVGVELHHDAAGRLTADGHVEEDLRVRHSCREENRKSHY</sequence>
<reference evidence="1" key="1">
    <citation type="submission" date="2009-08" db="EMBL/GenBank/DDBJ databases">
        <authorList>
            <person name="Cheung F."/>
            <person name="Xiao Y."/>
            <person name="Chan A."/>
            <person name="Moskal W."/>
            <person name="Town C.D."/>
        </authorList>
    </citation>
    <scope>NUCLEOTIDE SEQUENCE</scope>
</reference>
<evidence type="ECO:0000313" key="1">
    <source>
        <dbReference type="EMBL" id="ACU15598.1"/>
    </source>
</evidence>
<dbReference type="AlphaFoldDB" id="C6T1X6"/>
<organism evidence="1">
    <name type="scientific">Glycine max</name>
    <name type="common">Soybean</name>
    <name type="synonym">Glycine hispida</name>
    <dbReference type="NCBI Taxonomy" id="3847"/>
    <lineage>
        <taxon>Eukaryota</taxon>
        <taxon>Viridiplantae</taxon>
        <taxon>Streptophyta</taxon>
        <taxon>Embryophyta</taxon>
        <taxon>Tracheophyta</taxon>
        <taxon>Spermatophyta</taxon>
        <taxon>Magnoliopsida</taxon>
        <taxon>eudicotyledons</taxon>
        <taxon>Gunneridae</taxon>
        <taxon>Pentapetalae</taxon>
        <taxon>rosids</taxon>
        <taxon>fabids</taxon>
        <taxon>Fabales</taxon>
        <taxon>Fabaceae</taxon>
        <taxon>Papilionoideae</taxon>
        <taxon>50 kb inversion clade</taxon>
        <taxon>NPAAA clade</taxon>
        <taxon>indigoferoid/millettioid clade</taxon>
        <taxon>Phaseoleae</taxon>
        <taxon>Glycine</taxon>
        <taxon>Glycine subgen. Soja</taxon>
    </lineage>
</organism>
<accession>C6T1X6</accession>
<protein>
    <submittedName>
        <fullName evidence="1">Uncharacterized protein</fullName>
    </submittedName>
</protein>
<dbReference type="EMBL" id="BT091432">
    <property type="protein sequence ID" value="ACU15598.1"/>
    <property type="molecule type" value="mRNA"/>
</dbReference>
<name>C6T1X6_SOYBN</name>
<proteinExistence type="evidence at transcript level"/>